<protein>
    <recommendedName>
        <fullName evidence="1">HEPN domain-containing protein</fullName>
    </recommendedName>
</protein>
<dbReference type="Gene3D" id="1.20.120.330">
    <property type="entry name" value="Nucleotidyltransferases domain 2"/>
    <property type="match status" value="1"/>
</dbReference>
<proteinExistence type="predicted"/>
<dbReference type="AlphaFoldDB" id="A0A364NSC4"/>
<dbReference type="RefSeq" id="WP_112147493.1">
    <property type="nucleotide sequence ID" value="NZ_PGTO01000045.1"/>
</dbReference>
<accession>A0A364NSC4</accession>
<feature type="domain" description="HEPN" evidence="1">
    <location>
        <begin position="10"/>
        <end position="128"/>
    </location>
</feature>
<organism evidence="2 3">
    <name type="scientific">Paramagnetospirillum kuznetsovii</name>
    <dbReference type="NCBI Taxonomy" id="2053833"/>
    <lineage>
        <taxon>Bacteria</taxon>
        <taxon>Pseudomonadati</taxon>
        <taxon>Pseudomonadota</taxon>
        <taxon>Alphaproteobacteria</taxon>
        <taxon>Rhodospirillales</taxon>
        <taxon>Magnetospirillaceae</taxon>
        <taxon>Paramagnetospirillum</taxon>
    </lineage>
</organism>
<gene>
    <name evidence="2" type="ORF">CU669_20740</name>
</gene>
<sequence>MSTLLVLSFLQLAKDDLAVSKALRDSFPRHSAFHLEQAAEKLVKAVLAAEGHNLNDKKFHHHNIARMINDGLLDSHEWRADLMAFDEFTSYATLTRYPSTGFLPTGPENAALNDGIEKVAALIEPIEEWCNEKLGQK</sequence>
<reference evidence="2 3" key="1">
    <citation type="submission" date="2017-11" db="EMBL/GenBank/DDBJ databases">
        <title>Draft genome sequence of magnetotactic bacterium Magnetospirillum kuznetsovii LBB-42.</title>
        <authorList>
            <person name="Grouzdev D.S."/>
            <person name="Rysina M.S."/>
            <person name="Baslerov R.V."/>
            <person name="Koziaeva V."/>
        </authorList>
    </citation>
    <scope>NUCLEOTIDE SEQUENCE [LARGE SCALE GENOMIC DNA]</scope>
    <source>
        <strain evidence="2 3">LBB-42</strain>
    </source>
</reference>
<dbReference type="SUPFAM" id="SSF81593">
    <property type="entry name" value="Nucleotidyltransferase substrate binding subunit/domain"/>
    <property type="match status" value="1"/>
</dbReference>
<evidence type="ECO:0000313" key="3">
    <source>
        <dbReference type="Proteomes" id="UP000251075"/>
    </source>
</evidence>
<dbReference type="InterPro" id="IPR007842">
    <property type="entry name" value="HEPN_dom"/>
</dbReference>
<name>A0A364NSC4_9PROT</name>
<keyword evidence="3" id="KW-1185">Reference proteome</keyword>
<evidence type="ECO:0000259" key="1">
    <source>
        <dbReference type="Pfam" id="PF05168"/>
    </source>
</evidence>
<comment type="caution">
    <text evidence="2">The sequence shown here is derived from an EMBL/GenBank/DDBJ whole genome shotgun (WGS) entry which is preliminary data.</text>
</comment>
<dbReference type="EMBL" id="PGTO01000045">
    <property type="protein sequence ID" value="RAU19991.1"/>
    <property type="molecule type" value="Genomic_DNA"/>
</dbReference>
<dbReference type="Pfam" id="PF05168">
    <property type="entry name" value="HEPN"/>
    <property type="match status" value="1"/>
</dbReference>
<dbReference type="Proteomes" id="UP000251075">
    <property type="component" value="Unassembled WGS sequence"/>
</dbReference>
<evidence type="ECO:0000313" key="2">
    <source>
        <dbReference type="EMBL" id="RAU19991.1"/>
    </source>
</evidence>